<dbReference type="EMBL" id="FOGI01000007">
    <property type="protein sequence ID" value="SES09544.1"/>
    <property type="molecule type" value="Genomic_DNA"/>
</dbReference>
<dbReference type="InterPro" id="IPR000792">
    <property type="entry name" value="Tscrpt_reg_LuxR_C"/>
</dbReference>
<dbReference type="SUPFAM" id="SSF52540">
    <property type="entry name" value="P-loop containing nucleoside triphosphate hydrolases"/>
    <property type="match status" value="1"/>
</dbReference>
<dbReference type="RefSeq" id="WP_245782459.1">
    <property type="nucleotide sequence ID" value="NZ_FOGI01000007.1"/>
</dbReference>
<dbReference type="InterPro" id="IPR041664">
    <property type="entry name" value="AAA_16"/>
</dbReference>
<dbReference type="PROSITE" id="PS00622">
    <property type="entry name" value="HTH_LUXR_1"/>
    <property type="match status" value="1"/>
</dbReference>
<dbReference type="GO" id="GO:0004016">
    <property type="term" value="F:adenylate cyclase activity"/>
    <property type="evidence" value="ECO:0007669"/>
    <property type="project" value="TreeGrafter"/>
</dbReference>
<dbReference type="Gene3D" id="1.10.10.10">
    <property type="entry name" value="Winged helix-like DNA-binding domain superfamily/Winged helix DNA-binding domain"/>
    <property type="match status" value="1"/>
</dbReference>
<evidence type="ECO:0000313" key="5">
    <source>
        <dbReference type="EMBL" id="SES09544.1"/>
    </source>
</evidence>
<evidence type="ECO:0000313" key="6">
    <source>
        <dbReference type="Proteomes" id="UP000199051"/>
    </source>
</evidence>
<organism evidence="5 6">
    <name type="scientific">Actinokineospora terrae</name>
    <dbReference type="NCBI Taxonomy" id="155974"/>
    <lineage>
        <taxon>Bacteria</taxon>
        <taxon>Bacillati</taxon>
        <taxon>Actinomycetota</taxon>
        <taxon>Actinomycetes</taxon>
        <taxon>Pseudonocardiales</taxon>
        <taxon>Pseudonocardiaceae</taxon>
        <taxon>Actinokineospora</taxon>
    </lineage>
</organism>
<keyword evidence="1" id="KW-0547">Nucleotide-binding</keyword>
<accession>A0A1H9UK23</accession>
<feature type="region of interest" description="Disordered" evidence="3">
    <location>
        <begin position="894"/>
        <end position="914"/>
    </location>
</feature>
<dbReference type="PANTHER" id="PTHR16305">
    <property type="entry name" value="TESTICULAR SOLUBLE ADENYLYL CYCLASE"/>
    <property type="match status" value="1"/>
</dbReference>
<dbReference type="Pfam" id="PF13191">
    <property type="entry name" value="AAA_16"/>
    <property type="match status" value="1"/>
</dbReference>
<reference evidence="6" key="1">
    <citation type="submission" date="2016-10" db="EMBL/GenBank/DDBJ databases">
        <authorList>
            <person name="Varghese N."/>
            <person name="Submissions S."/>
        </authorList>
    </citation>
    <scope>NUCLEOTIDE SEQUENCE [LARGE SCALE GENOMIC DNA]</scope>
    <source>
        <strain evidence="6">DSM 44260</strain>
    </source>
</reference>
<evidence type="ECO:0000256" key="3">
    <source>
        <dbReference type="SAM" id="MobiDB-lite"/>
    </source>
</evidence>
<dbReference type="Proteomes" id="UP000199051">
    <property type="component" value="Unassembled WGS sequence"/>
</dbReference>
<feature type="domain" description="HTH luxR-type" evidence="4">
    <location>
        <begin position="906"/>
        <end position="969"/>
    </location>
</feature>
<dbReference type="SUPFAM" id="SSF48452">
    <property type="entry name" value="TPR-like"/>
    <property type="match status" value="1"/>
</dbReference>
<dbReference type="PANTHER" id="PTHR16305:SF35">
    <property type="entry name" value="TRANSCRIPTIONAL ACTIVATOR DOMAIN"/>
    <property type="match status" value="1"/>
</dbReference>
<dbReference type="GO" id="GO:0006355">
    <property type="term" value="P:regulation of DNA-templated transcription"/>
    <property type="evidence" value="ECO:0007669"/>
    <property type="project" value="InterPro"/>
</dbReference>
<dbReference type="PRINTS" id="PR00038">
    <property type="entry name" value="HTHLUXR"/>
</dbReference>
<dbReference type="InterPro" id="IPR016032">
    <property type="entry name" value="Sig_transdc_resp-reg_C-effctor"/>
</dbReference>
<dbReference type="Gene3D" id="1.25.40.10">
    <property type="entry name" value="Tetratricopeptide repeat domain"/>
    <property type="match status" value="1"/>
</dbReference>
<evidence type="ECO:0000256" key="2">
    <source>
        <dbReference type="ARBA" id="ARBA00022840"/>
    </source>
</evidence>
<sequence>MSRTPRPSVRRQDASGLMRTSSPVLVGRGDQLGALLAAVPRQPAVIMIEGEAGVGKSRLVRELLDSELGPMAVLMGYCQPVGEPFPYGAVLEALRDASDRLARNHPRLSPVAGVIGPLLPELAEYLPEAPASTGDPRTERHRLFRAMRELLSVLGPVLLVVEDLHWADDGSRQLLRFLMGDPPANLSIVVTYRREDVPGGVPLGSAYRPPSGITSVLLELGPLDVDEVRALTSAILDEEAVSAEFATKLHERTAGIPFVVEETLRALRNPAGAVHADGATARRLLDNVDVPVLLRDAMAERLAALPTTATRLAQAAAVLGVPAPAELLGEVAAIGESRVRAALTHALTGHVLHEVDSGRYGFRHALAQQAVYDTLSGPDRQQLHNRAIEALDQVEPRPLVQLAEHSERAGRTAAWLHYGEAAADRAAEIGDAGTATALLQRLLVEPTVPAADVDRLAIKLGQVAHLGLDQHDPTEALERLLSDRRLSTPARGEVRLYRGLLLVRQAGGVEEARSEIEMAIADLTERPDLAAKGAAVLGQPFMGMTPLREFEPWLARTDRYREATDDNELRISLMANEMGSKLHTGDPSVLANLDRLPDTVSTPGEQRQLARAHCNLADACTSTGHFRLANDLLRSGLRYAAECGAPFVVSTARATKARLDWLTGDWDGLAERAGRLLDEYRDLFPVASELCLVLGSLAMARGEWAEATSYLTETGAFVPEESIAPVAIAGCAALATTMLSQDEVTRACVDVDRGVSILRTKGVWAWATELGPVAVATFLAAGREMDAENLIEDVAAGIEGRDAPMSVAALAQCRGRLAEARGQLDVAVSHYREAVDRYERLPAPYFAALVAEREAICLLPSDNDKATEILSTLIDTFDSLGATRDAARCRHLLRGMGGGKPSRRGRRGYGNELSPREQEVARLLAAGHTNREIADVLFLSPRTVEQHAARVLRKLGVSSRAELQAEDLS</sequence>
<dbReference type="GO" id="GO:0005737">
    <property type="term" value="C:cytoplasm"/>
    <property type="evidence" value="ECO:0007669"/>
    <property type="project" value="TreeGrafter"/>
</dbReference>
<dbReference type="Pfam" id="PF00196">
    <property type="entry name" value="GerE"/>
    <property type="match status" value="1"/>
</dbReference>
<dbReference type="SMART" id="SM00421">
    <property type="entry name" value="HTH_LUXR"/>
    <property type="match status" value="1"/>
</dbReference>
<evidence type="ECO:0000256" key="1">
    <source>
        <dbReference type="ARBA" id="ARBA00022741"/>
    </source>
</evidence>
<dbReference type="GO" id="GO:0003677">
    <property type="term" value="F:DNA binding"/>
    <property type="evidence" value="ECO:0007669"/>
    <property type="project" value="InterPro"/>
</dbReference>
<dbReference type="InterPro" id="IPR011990">
    <property type="entry name" value="TPR-like_helical_dom_sf"/>
</dbReference>
<dbReference type="InterPro" id="IPR036388">
    <property type="entry name" value="WH-like_DNA-bd_sf"/>
</dbReference>
<evidence type="ECO:0000259" key="4">
    <source>
        <dbReference type="PROSITE" id="PS50043"/>
    </source>
</evidence>
<dbReference type="Gene3D" id="3.40.50.300">
    <property type="entry name" value="P-loop containing nucleotide triphosphate hydrolases"/>
    <property type="match status" value="1"/>
</dbReference>
<gene>
    <name evidence="5" type="ORF">SAMN04487818_107283</name>
</gene>
<dbReference type="STRING" id="155974.SAMN04487818_107283"/>
<dbReference type="GO" id="GO:0005524">
    <property type="term" value="F:ATP binding"/>
    <property type="evidence" value="ECO:0007669"/>
    <property type="project" value="UniProtKB-KW"/>
</dbReference>
<protein>
    <submittedName>
        <fullName evidence="5">Regulatory protein, luxR family</fullName>
    </submittedName>
</protein>
<name>A0A1H9UK23_9PSEU</name>
<dbReference type="CDD" id="cd06170">
    <property type="entry name" value="LuxR_C_like"/>
    <property type="match status" value="1"/>
</dbReference>
<dbReference type="AlphaFoldDB" id="A0A1H9UK23"/>
<keyword evidence="6" id="KW-1185">Reference proteome</keyword>
<dbReference type="PROSITE" id="PS50043">
    <property type="entry name" value="HTH_LUXR_2"/>
    <property type="match status" value="1"/>
</dbReference>
<dbReference type="InterPro" id="IPR027417">
    <property type="entry name" value="P-loop_NTPase"/>
</dbReference>
<keyword evidence="2" id="KW-0067">ATP-binding</keyword>
<dbReference type="SUPFAM" id="SSF46894">
    <property type="entry name" value="C-terminal effector domain of the bipartite response regulators"/>
    <property type="match status" value="1"/>
</dbReference>
<proteinExistence type="predicted"/>